<feature type="region of interest" description="Disordered" evidence="2">
    <location>
        <begin position="412"/>
        <end position="443"/>
    </location>
</feature>
<proteinExistence type="predicted"/>
<comment type="caution">
    <text evidence="4">The sequence shown here is derived from an EMBL/GenBank/DDBJ whole genome shotgun (WGS) entry which is preliminary data.</text>
</comment>
<organism evidence="4 5">
    <name type="scientific">Vreelandella vilamensis</name>
    <dbReference type="NCBI Taxonomy" id="531309"/>
    <lineage>
        <taxon>Bacteria</taxon>
        <taxon>Pseudomonadati</taxon>
        <taxon>Pseudomonadota</taxon>
        <taxon>Gammaproteobacteria</taxon>
        <taxon>Oceanospirillales</taxon>
        <taxon>Halomonadaceae</taxon>
        <taxon>Vreelandella</taxon>
    </lineage>
</organism>
<reference evidence="4 5" key="1">
    <citation type="submission" date="2023-04" db="EMBL/GenBank/DDBJ databases">
        <title>A long-awaited taxogenomic arrangement of the family Halomonadaceae.</title>
        <authorList>
            <person name="De La Haba R."/>
            <person name="Chuvochina M."/>
            <person name="Wittouck S."/>
            <person name="Arahal D.R."/>
            <person name="Sanchez-Porro C."/>
            <person name="Hugenholtz P."/>
            <person name="Ventosa A."/>
        </authorList>
    </citation>
    <scope>NUCLEOTIDE SEQUENCE [LARGE SCALE GENOMIC DNA]</scope>
    <source>
        <strain evidence="4 5">DSM 21020</strain>
    </source>
</reference>
<feature type="compositionally biased region" description="Polar residues" evidence="2">
    <location>
        <begin position="423"/>
        <end position="443"/>
    </location>
</feature>
<gene>
    <name evidence="4" type="ORF">QC823_13465</name>
</gene>
<evidence type="ECO:0000256" key="1">
    <source>
        <dbReference type="ARBA" id="ARBA00023125"/>
    </source>
</evidence>
<protein>
    <submittedName>
        <fullName evidence="4">Transposase</fullName>
    </submittedName>
</protein>
<dbReference type="Pfam" id="PF07282">
    <property type="entry name" value="Cas12f1-like_TNB"/>
    <property type="match status" value="1"/>
</dbReference>
<evidence type="ECO:0000256" key="2">
    <source>
        <dbReference type="SAM" id="MobiDB-lite"/>
    </source>
</evidence>
<sequence length="443" mass="50802">MAFIRSDTLTLQVTSAEQQAALAETLALYRRFVRDLMTVAYAHWPAVGIYQENEVISVVEGLMHPTKDRPVVRYDYFPRRYYKFPSYLRRVAIMDAVGQVRSFVTRYDAWQRGERKHPHAKPPRLTASTQTFPSLYKNQCIKLNDDATYAWVKVRHRNDWIWMGFRLKGKCRFRGKGVAKSPLLTFNGRQWKLSLPEQYHPPKPAKDVPDRVLAVDVGINTAATWAVVDAQGTVHARGFISRTDKDREYRLMNRIRQAARKQARHGSRLPPGFCARDHQRLTHLADHQAHQLSRHLVDLAVDHHCHAIVAEDLKGWRPKAGKKRTPMKARFHRWFHRMLVRRIESKAAEVGLRSALVYARGTSRQAFDGSGPVKRDAANYSQCTFQSGKRYHADLNAAYNIAARGHVYYQGRQRKPTARAGSPKSTGTPRTPVTLSTLWSQSA</sequence>
<evidence type="ECO:0000259" key="3">
    <source>
        <dbReference type="Pfam" id="PF07282"/>
    </source>
</evidence>
<keyword evidence="1" id="KW-0238">DNA-binding</keyword>
<evidence type="ECO:0000313" key="5">
    <source>
        <dbReference type="Proteomes" id="UP001254564"/>
    </source>
</evidence>
<evidence type="ECO:0000313" key="4">
    <source>
        <dbReference type="EMBL" id="MDR5899994.1"/>
    </source>
</evidence>
<accession>A0ABU1H713</accession>
<dbReference type="Proteomes" id="UP001254564">
    <property type="component" value="Unassembled WGS sequence"/>
</dbReference>
<dbReference type="RefSeq" id="WP_309656871.1">
    <property type="nucleotide sequence ID" value="NZ_JARWAN010000024.1"/>
</dbReference>
<keyword evidence="5" id="KW-1185">Reference proteome</keyword>
<dbReference type="EMBL" id="JARWAN010000024">
    <property type="protein sequence ID" value="MDR5899994.1"/>
    <property type="molecule type" value="Genomic_DNA"/>
</dbReference>
<dbReference type="InterPro" id="IPR010095">
    <property type="entry name" value="Cas12f1-like_TNB"/>
</dbReference>
<name>A0ABU1H713_9GAMM</name>
<dbReference type="NCBIfam" id="TIGR01766">
    <property type="entry name" value="IS200/IS605 family accessory protein TnpB-like domain"/>
    <property type="match status" value="1"/>
</dbReference>
<feature type="domain" description="Cas12f1-like TNB" evidence="3">
    <location>
        <begin position="336"/>
        <end position="401"/>
    </location>
</feature>